<dbReference type="Gene3D" id="1.10.287.1490">
    <property type="match status" value="1"/>
</dbReference>
<dbReference type="OrthoDB" id="6746927at2759"/>
<keyword evidence="1 2" id="KW-0175">Coiled coil</keyword>
<dbReference type="SUPFAM" id="SSF57997">
    <property type="entry name" value="Tropomyosin"/>
    <property type="match status" value="1"/>
</dbReference>
<feature type="coiled-coil region" evidence="2">
    <location>
        <begin position="6"/>
        <end position="122"/>
    </location>
</feature>
<feature type="region of interest" description="Disordered" evidence="3">
    <location>
        <begin position="1006"/>
        <end position="1033"/>
    </location>
</feature>
<evidence type="ECO:0000256" key="3">
    <source>
        <dbReference type="SAM" id="MobiDB-lite"/>
    </source>
</evidence>
<keyword evidence="5" id="KW-1185">Reference proteome</keyword>
<dbReference type="PANTHER" id="PTHR32083">
    <property type="entry name" value="CILIA AND FLAGELLA-ASSOCIATED PROTEIN 58-RELATED"/>
    <property type="match status" value="1"/>
</dbReference>
<evidence type="ECO:0000256" key="2">
    <source>
        <dbReference type="SAM" id="Coils"/>
    </source>
</evidence>
<organism evidence="4 5">
    <name type="scientific">Callosobruchus maculatus</name>
    <name type="common">Southern cowpea weevil</name>
    <name type="synonym">Pulse bruchid</name>
    <dbReference type="NCBI Taxonomy" id="64391"/>
    <lineage>
        <taxon>Eukaryota</taxon>
        <taxon>Metazoa</taxon>
        <taxon>Ecdysozoa</taxon>
        <taxon>Arthropoda</taxon>
        <taxon>Hexapoda</taxon>
        <taxon>Insecta</taxon>
        <taxon>Pterygota</taxon>
        <taxon>Neoptera</taxon>
        <taxon>Endopterygota</taxon>
        <taxon>Coleoptera</taxon>
        <taxon>Polyphaga</taxon>
        <taxon>Cucujiformia</taxon>
        <taxon>Chrysomeloidea</taxon>
        <taxon>Chrysomelidae</taxon>
        <taxon>Bruchinae</taxon>
        <taxon>Bruchini</taxon>
        <taxon>Callosobruchus</taxon>
    </lineage>
</organism>
<dbReference type="AlphaFoldDB" id="A0A653D030"/>
<accession>A0A653D030</accession>
<dbReference type="Proteomes" id="UP000410492">
    <property type="component" value="Unassembled WGS sequence"/>
</dbReference>
<evidence type="ECO:0000256" key="1">
    <source>
        <dbReference type="ARBA" id="ARBA00023054"/>
    </source>
</evidence>
<feature type="coiled-coil region" evidence="2">
    <location>
        <begin position="378"/>
        <end position="681"/>
    </location>
</feature>
<evidence type="ECO:0000313" key="5">
    <source>
        <dbReference type="Proteomes" id="UP000410492"/>
    </source>
</evidence>
<dbReference type="EMBL" id="CAACVG010009262">
    <property type="protein sequence ID" value="VEN52704.1"/>
    <property type="molecule type" value="Genomic_DNA"/>
</dbReference>
<protein>
    <submittedName>
        <fullName evidence="4">Uncharacterized protein</fullName>
    </submittedName>
</protein>
<name>A0A653D030_CALMS</name>
<feature type="coiled-coil region" evidence="2">
    <location>
        <begin position="146"/>
        <end position="250"/>
    </location>
</feature>
<proteinExistence type="predicted"/>
<reference evidence="4 5" key="1">
    <citation type="submission" date="2019-01" db="EMBL/GenBank/DDBJ databases">
        <authorList>
            <person name="Sayadi A."/>
        </authorList>
    </citation>
    <scope>NUCLEOTIDE SEQUENCE [LARGE SCALE GENOMIC DNA]</scope>
</reference>
<sequence length="1062" mass="123761">MLQNEVKKIENLYRNLIDDYEKLRYQHCCALQELNSIRTTYQKLEEDNERHIKDKRLADNEINKLKNEIQEWRNLHKQLQAKLDDLSNTKCTECGKIPKEEMKSLEDTIRDQNKSLRNLLLKLAEELHNSHRTCTTNDAKGDTKSKEDLIEHVRNLEAEIEQYNEIVARLQEENRQFKNNLIQKKSDISQALGALKRSDMDISNLSQNIEGIVQERDQQAKEVLLLNEQLKQKEVELQEMKEKFDNLTKSQEDHLVALEHCKQQLHEKTAELETLPPLVLNGPQELKSEIERTRKQVFMKEKQILELKSKMERMQDHVKQFQDGFKKKEIDIKRKDEKIGELHRKLRESFRRSETVTESDQESCGTIVTYGFGTDEDHEALADKYEESQRENRALQENIFHLKHQIQELNIRYGDAKGKMNQNSEEKIRQLEAELKEARDENVEYEEENKHFSQQLKAMANQIASLQQENEALKTEITRTRNEHGDKISEKNQQIRRLSDQIESSRGMQDTVKAEATAFKRQSVQLEQDRDKLYEENAKLTTELDQLRRELGNSVDKTDMNCKALQNKLELLERTVQEKEKELDDACRELEKIQQYFEQCKCKKTQIETDEMSRLTDENRKLSEQIKTLQEELGRYKARFENCPCVEDTKQEKSSKLEAENNKLTEEKTRLEKAVKQLYGEMCEKNCIIYSLEQCIDKTNTILTDCEREIKDLHCQRECMKRSLEMFQVELDKKNYEIAAHKSDKEALQKQVHSLVQMNQKLGKDNVQYAKQEANRGQIEKKICKLCEDYNSLLRDFKQKDAELDKVKEQFEVLQQCCKKPVIQKEEFRRLKSASKEINTILSSQSRRSGGGLVEAKVPECKCVGALDDRSKTTKEIDCKDLQNKNNSLSTEIIIMKRYVHDILIDNNNLKQAIVNLLTTVINKLKVLESHSNLNSVTAEAVAKETLEALTALEKKLKESTKPACCPIPKCTCMKEITSSYSNRKLERFGDDDDCICKPSEELQRGVTPRTIPESESESEPESDRVPDANSESLCESAGVIECPKCDESKNVCRCDDSFDCP</sequence>
<gene>
    <name evidence="4" type="ORF">CALMAC_LOCUS12733</name>
</gene>
<evidence type="ECO:0000313" key="4">
    <source>
        <dbReference type="EMBL" id="VEN52704.1"/>
    </source>
</evidence>